<dbReference type="Gene3D" id="3.40.50.720">
    <property type="entry name" value="NAD(P)-binding Rossmann-like Domain"/>
    <property type="match status" value="1"/>
</dbReference>
<name>A0ABX1AD93_9ACTN</name>
<evidence type="ECO:0000313" key="5">
    <source>
        <dbReference type="Proteomes" id="UP000746503"/>
    </source>
</evidence>
<comment type="caution">
    <text evidence="4">The sequence shown here is derived from an EMBL/GenBank/DDBJ whole genome shotgun (WGS) entry which is preliminary data.</text>
</comment>
<dbReference type="PRINTS" id="PR00081">
    <property type="entry name" value="GDHRDH"/>
</dbReference>
<keyword evidence="2" id="KW-0560">Oxidoreductase</keyword>
<proteinExistence type="inferred from homology"/>
<dbReference type="SUPFAM" id="SSF51735">
    <property type="entry name" value="NAD(P)-binding Rossmann-fold domains"/>
    <property type="match status" value="1"/>
</dbReference>
<organism evidence="4 5">
    <name type="scientific">Streptomyces spiramenti</name>
    <dbReference type="NCBI Taxonomy" id="2720606"/>
    <lineage>
        <taxon>Bacteria</taxon>
        <taxon>Bacillati</taxon>
        <taxon>Actinomycetota</taxon>
        <taxon>Actinomycetes</taxon>
        <taxon>Kitasatosporales</taxon>
        <taxon>Streptomycetaceae</taxon>
        <taxon>Streptomyces</taxon>
    </lineage>
</organism>
<dbReference type="InterPro" id="IPR002347">
    <property type="entry name" value="SDR_fam"/>
</dbReference>
<dbReference type="PANTHER" id="PTHR43669">
    <property type="entry name" value="5-KETO-D-GLUCONATE 5-REDUCTASE"/>
    <property type="match status" value="1"/>
</dbReference>
<dbReference type="Proteomes" id="UP000746503">
    <property type="component" value="Unassembled WGS sequence"/>
</dbReference>
<evidence type="ECO:0000256" key="3">
    <source>
        <dbReference type="SAM" id="MobiDB-lite"/>
    </source>
</evidence>
<comment type="similarity">
    <text evidence="1">Belongs to the short-chain dehydrogenases/reductases (SDR) family.</text>
</comment>
<evidence type="ECO:0000256" key="2">
    <source>
        <dbReference type="ARBA" id="ARBA00023002"/>
    </source>
</evidence>
<feature type="compositionally biased region" description="Pro residues" evidence="3">
    <location>
        <begin position="117"/>
        <end position="129"/>
    </location>
</feature>
<keyword evidence="5" id="KW-1185">Reference proteome</keyword>
<reference evidence="4 5" key="1">
    <citation type="submission" date="2020-03" db="EMBL/GenBank/DDBJ databases">
        <title>Draft genome of Streptomyces sp. ventii, isolated from the Axial Seamount in the Pacific Ocean, and resequencing of the two type strains Streptomyces lonarensis strain NCL 716 and Streptomyces bohaiensis strain 11A07.</title>
        <authorList>
            <person name="Loughran R.M."/>
            <person name="Pfannmuller K.M."/>
            <person name="Wasson B.J."/>
            <person name="Deadmond M.C."/>
            <person name="Paddock B.E."/>
            <person name="Koyack M.J."/>
            <person name="Gallegos D.A."/>
            <person name="Mitchell E.A."/>
            <person name="Ushijima B."/>
            <person name="Saw J.H."/>
            <person name="Mcphail K.L."/>
            <person name="Videau P."/>
        </authorList>
    </citation>
    <scope>NUCLEOTIDE SEQUENCE [LARGE SCALE GENOMIC DNA]</scope>
    <source>
        <strain evidence="5">5675061</strain>
    </source>
</reference>
<feature type="region of interest" description="Disordered" evidence="3">
    <location>
        <begin position="90"/>
        <end position="129"/>
    </location>
</feature>
<dbReference type="RefSeq" id="WP_167931712.1">
    <property type="nucleotide sequence ID" value="NZ_JAAVJB010000009.1"/>
</dbReference>
<sequence>MVAVLVTGSTEGLGRSTATALLDQGHHVVVHARTRARLAAVQNLLDRGASAVVGDLAELRQVRDLAEQAEELGPYDAVVHNAGVMHGGLWPATPETPFPRDFRRHATSRQSNGPGRALPPPRPCHGPSW</sequence>
<gene>
    <name evidence="4" type="ORF">HCJ92_02500</name>
</gene>
<protein>
    <submittedName>
        <fullName evidence="4">SDR family NAD(P)-dependent oxidoreductase</fullName>
    </submittedName>
</protein>
<dbReference type="EMBL" id="JAAVJB010000009">
    <property type="protein sequence ID" value="NJP65182.1"/>
    <property type="molecule type" value="Genomic_DNA"/>
</dbReference>
<evidence type="ECO:0000256" key="1">
    <source>
        <dbReference type="ARBA" id="ARBA00006484"/>
    </source>
</evidence>
<evidence type="ECO:0000313" key="4">
    <source>
        <dbReference type="EMBL" id="NJP65182.1"/>
    </source>
</evidence>
<dbReference type="Pfam" id="PF00106">
    <property type="entry name" value="adh_short"/>
    <property type="match status" value="1"/>
</dbReference>
<accession>A0ABX1AD93</accession>
<dbReference type="PANTHER" id="PTHR43669:SF3">
    <property type="entry name" value="ALCOHOL DEHYDROGENASE, PUTATIVE (AFU_ORTHOLOGUE AFUA_3G03445)-RELATED"/>
    <property type="match status" value="1"/>
</dbReference>
<dbReference type="InterPro" id="IPR036291">
    <property type="entry name" value="NAD(P)-bd_dom_sf"/>
</dbReference>